<reference evidence="1 2" key="1">
    <citation type="submission" date="2015-10" db="EMBL/GenBank/DDBJ databases">
        <title>Draft genome sequence of Streptomyces cellostaticus DSM 40189, type strain for the species Streptomyces cellostaticus.</title>
        <authorList>
            <person name="Ruckert C."/>
            <person name="Winkler A."/>
            <person name="Kalinowski J."/>
            <person name="Kampfer P."/>
            <person name="Glaeser S."/>
        </authorList>
    </citation>
    <scope>NUCLEOTIDE SEQUENCE [LARGE SCALE GENOMIC DNA]</scope>
    <source>
        <strain evidence="1 2">DSM 40189</strain>
    </source>
</reference>
<evidence type="ECO:0000313" key="2">
    <source>
        <dbReference type="Proteomes" id="UP000054241"/>
    </source>
</evidence>
<sequence length="72" mass="7541">MLFSPAGGGRYATPARQFAQVAEDMVFIAENGTYVVRDGVELSSHLLAADLARTVRRPGTDGVDAGTVVCGK</sequence>
<comment type="caution">
    <text evidence="1">The sequence shown here is derived from an EMBL/GenBank/DDBJ whole genome shotgun (WGS) entry which is preliminary data.</text>
</comment>
<keyword evidence="2" id="KW-1185">Reference proteome</keyword>
<gene>
    <name evidence="1" type="ORF">AQI88_01415</name>
</gene>
<dbReference type="STRING" id="67285.AQI88_01415"/>
<evidence type="ECO:0000313" key="1">
    <source>
        <dbReference type="EMBL" id="KUM98928.1"/>
    </source>
</evidence>
<protein>
    <submittedName>
        <fullName evidence="1">Uncharacterized protein</fullName>
    </submittedName>
</protein>
<name>A0A117PYF2_9ACTN</name>
<organism evidence="1 2">
    <name type="scientific">Streptomyces cellostaticus</name>
    <dbReference type="NCBI Taxonomy" id="67285"/>
    <lineage>
        <taxon>Bacteria</taxon>
        <taxon>Bacillati</taxon>
        <taxon>Actinomycetota</taxon>
        <taxon>Actinomycetes</taxon>
        <taxon>Kitasatosporales</taxon>
        <taxon>Streptomycetaceae</taxon>
        <taxon>Streptomyces</taxon>
    </lineage>
</organism>
<dbReference type="AlphaFoldDB" id="A0A117PYF2"/>
<accession>A0A117PYF2</accession>
<proteinExistence type="predicted"/>
<dbReference type="EMBL" id="LMWL01000002">
    <property type="protein sequence ID" value="KUM98928.1"/>
    <property type="molecule type" value="Genomic_DNA"/>
</dbReference>
<dbReference type="Proteomes" id="UP000054241">
    <property type="component" value="Unassembled WGS sequence"/>
</dbReference>